<dbReference type="NCBIfam" id="NF047389">
    <property type="entry name" value="ATPase_Sll1717"/>
    <property type="match status" value="1"/>
</dbReference>
<evidence type="ECO:0000313" key="1">
    <source>
        <dbReference type="EMBL" id="GGL15465.1"/>
    </source>
</evidence>
<keyword evidence="2" id="KW-1185">Reference proteome</keyword>
<proteinExistence type="predicted"/>
<dbReference type="EMBL" id="BMPE01000021">
    <property type="protein sequence ID" value="GGL15465.1"/>
    <property type="molecule type" value="Genomic_DNA"/>
</dbReference>
<evidence type="ECO:0000313" key="2">
    <source>
        <dbReference type="Proteomes" id="UP000604341"/>
    </source>
</evidence>
<organism evidence="1 2">
    <name type="scientific">Deinococcus radiotolerans</name>
    <dbReference type="NCBI Taxonomy" id="1309407"/>
    <lineage>
        <taxon>Bacteria</taxon>
        <taxon>Thermotogati</taxon>
        <taxon>Deinococcota</taxon>
        <taxon>Deinococci</taxon>
        <taxon>Deinococcales</taxon>
        <taxon>Deinococcaceae</taxon>
        <taxon>Deinococcus</taxon>
    </lineage>
</organism>
<name>A0ABQ2FQ18_9DEIO</name>
<protein>
    <recommendedName>
        <fullName evidence="3">DNA repair ATPase</fullName>
    </recommendedName>
</protein>
<evidence type="ECO:0008006" key="3">
    <source>
        <dbReference type="Google" id="ProtNLM"/>
    </source>
</evidence>
<comment type="caution">
    <text evidence="1">The sequence shown here is derived from an EMBL/GenBank/DDBJ whole genome shotgun (WGS) entry which is preliminary data.</text>
</comment>
<reference evidence="2" key="1">
    <citation type="journal article" date="2019" name="Int. J. Syst. Evol. Microbiol.">
        <title>The Global Catalogue of Microorganisms (GCM) 10K type strain sequencing project: providing services to taxonomists for standard genome sequencing and annotation.</title>
        <authorList>
            <consortium name="The Broad Institute Genomics Platform"/>
            <consortium name="The Broad Institute Genome Sequencing Center for Infectious Disease"/>
            <person name="Wu L."/>
            <person name="Ma J."/>
        </authorList>
    </citation>
    <scope>NUCLEOTIDE SEQUENCE [LARGE SCALE GENOMIC DNA]</scope>
    <source>
        <strain evidence="2">JCM 19173</strain>
    </source>
</reference>
<gene>
    <name evidence="1" type="ORF">GCM10010844_37900</name>
</gene>
<dbReference type="InterPro" id="IPR059206">
    <property type="entry name" value="Sll1717-like"/>
</dbReference>
<dbReference type="Proteomes" id="UP000604341">
    <property type="component" value="Unassembled WGS sequence"/>
</dbReference>
<sequence length="573" mass="65732">MAKNTKGKSRSSNNVINVNRQANDFRFGGNTNIGTADAADDRLLSETFFDNGSLDLVMSVEAPESIVVGRTGSGKTALIEKLNEKQHRAIDINPDELALGYLVDSTLLRFFYESGIKMDMFYKLLWNHIFIVQILKVRYNIENEVTRLSILDRFKDFLSGNKGRTEAVNYLLDWGDKFWLGTEERVKEVINKLESQVQQSVGADAKKAMPAILDLGVKAEVKNDQKMTEEVKLEIINRGREVVSRIQTQRIQEIVRLLDTEILQDRQKRYYITIDKLDEGWVNDDLRYHLIKSLIEVARDLNNRISNLKIVIALRRDLIARVFEKTQDSGFQEEKFNSLYIDLRWSPRELESLLKLRVDKMISSRPTSRQISMKDILPGSVNNVPPLEYLITRTMLRPRDLIIFFNLCAKHAAGKPKIAASDITQAEIEYSQSRLEALQYEWGTDYPNIGTLIQFMRSYPASFTVGEISKKFRDSALELLTRKLSIQDEIYKIISDKFSDEEPNPMVESCLAVLYRIGAIGVRPVQSHTVYWSFKSQNSTIPSFNVKSVYYIHPSLWATLNIKPVDSKIGIYG</sequence>
<accession>A0ABQ2FQ18</accession>